<dbReference type="PANTHER" id="PTHR43214">
    <property type="entry name" value="TWO-COMPONENT RESPONSE REGULATOR"/>
    <property type="match status" value="1"/>
</dbReference>
<evidence type="ECO:0000259" key="7">
    <source>
        <dbReference type="PROSITE" id="PS50110"/>
    </source>
</evidence>
<dbReference type="SUPFAM" id="SSF46894">
    <property type="entry name" value="C-terminal effector domain of the bipartite response regulators"/>
    <property type="match status" value="1"/>
</dbReference>
<dbReference type="Pfam" id="PF00196">
    <property type="entry name" value="GerE"/>
    <property type="match status" value="1"/>
</dbReference>
<dbReference type="PROSITE" id="PS50110">
    <property type="entry name" value="RESPONSE_REGULATORY"/>
    <property type="match status" value="1"/>
</dbReference>
<dbReference type="InterPro" id="IPR001789">
    <property type="entry name" value="Sig_transdc_resp-reg_receiver"/>
</dbReference>
<dbReference type="SUPFAM" id="SSF52172">
    <property type="entry name" value="CheY-like"/>
    <property type="match status" value="1"/>
</dbReference>
<keyword evidence="3" id="KW-0238">DNA-binding</keyword>
<evidence type="ECO:0000256" key="3">
    <source>
        <dbReference type="ARBA" id="ARBA00023125"/>
    </source>
</evidence>
<dbReference type="InterPro" id="IPR039420">
    <property type="entry name" value="WalR-like"/>
</dbReference>
<evidence type="ECO:0000259" key="6">
    <source>
        <dbReference type="PROSITE" id="PS50043"/>
    </source>
</evidence>
<reference evidence="8 9" key="1">
    <citation type="journal article" date="2016" name="Int. J. Syst. Evol. Microbiol.">
        <title>Panacibacter ginsenosidivorans gen. nov., sp. nov., with ginsenoside converting activity isolated from soil of a ginseng field.</title>
        <authorList>
            <person name="Siddiqi M.Z."/>
            <person name="Muhammad Shafi S."/>
            <person name="Choi K.D."/>
            <person name="Im W.T."/>
        </authorList>
    </citation>
    <scope>NUCLEOTIDE SEQUENCE [LARGE SCALE GENOMIC DNA]</scope>
    <source>
        <strain evidence="8 9">Gsoil1550</strain>
    </source>
</reference>
<gene>
    <name evidence="8" type="ORF">FRZ67_06980</name>
</gene>
<dbReference type="GO" id="GO:0000160">
    <property type="term" value="P:phosphorelay signal transduction system"/>
    <property type="evidence" value="ECO:0007669"/>
    <property type="project" value="InterPro"/>
</dbReference>
<feature type="domain" description="HTH luxR-type" evidence="6">
    <location>
        <begin position="131"/>
        <end position="196"/>
    </location>
</feature>
<dbReference type="InterPro" id="IPR011006">
    <property type="entry name" value="CheY-like_superfamily"/>
</dbReference>
<dbReference type="PRINTS" id="PR00038">
    <property type="entry name" value="HTHLUXR"/>
</dbReference>
<dbReference type="EMBL" id="CP042435">
    <property type="protein sequence ID" value="QEC67045.1"/>
    <property type="molecule type" value="Genomic_DNA"/>
</dbReference>
<dbReference type="InterPro" id="IPR016032">
    <property type="entry name" value="Sig_transdc_resp-reg_C-effctor"/>
</dbReference>
<evidence type="ECO:0000256" key="4">
    <source>
        <dbReference type="ARBA" id="ARBA00023163"/>
    </source>
</evidence>
<dbReference type="KEGG" id="pgin:FRZ67_06980"/>
<dbReference type="CDD" id="cd06170">
    <property type="entry name" value="LuxR_C_like"/>
    <property type="match status" value="1"/>
</dbReference>
<dbReference type="PROSITE" id="PS50043">
    <property type="entry name" value="HTH_LUXR_2"/>
    <property type="match status" value="1"/>
</dbReference>
<evidence type="ECO:0000313" key="9">
    <source>
        <dbReference type="Proteomes" id="UP000321533"/>
    </source>
</evidence>
<dbReference type="SMART" id="SM00421">
    <property type="entry name" value="HTH_LUXR"/>
    <property type="match status" value="1"/>
</dbReference>
<keyword evidence="2" id="KW-0805">Transcription regulation</keyword>
<organism evidence="8 9">
    <name type="scientific">Panacibacter ginsenosidivorans</name>
    <dbReference type="NCBI Taxonomy" id="1813871"/>
    <lineage>
        <taxon>Bacteria</taxon>
        <taxon>Pseudomonadati</taxon>
        <taxon>Bacteroidota</taxon>
        <taxon>Chitinophagia</taxon>
        <taxon>Chitinophagales</taxon>
        <taxon>Chitinophagaceae</taxon>
        <taxon>Panacibacter</taxon>
    </lineage>
</organism>
<keyword evidence="4" id="KW-0804">Transcription</keyword>
<dbReference type="InterPro" id="IPR058245">
    <property type="entry name" value="NreC/VraR/RcsB-like_REC"/>
</dbReference>
<dbReference type="Pfam" id="PF00072">
    <property type="entry name" value="Response_reg"/>
    <property type="match status" value="1"/>
</dbReference>
<evidence type="ECO:0000256" key="5">
    <source>
        <dbReference type="PROSITE-ProRule" id="PRU00169"/>
    </source>
</evidence>
<dbReference type="PANTHER" id="PTHR43214:SF41">
    <property type="entry name" value="NITRATE_NITRITE RESPONSE REGULATOR PROTEIN NARP"/>
    <property type="match status" value="1"/>
</dbReference>
<dbReference type="GO" id="GO:0003677">
    <property type="term" value="F:DNA binding"/>
    <property type="evidence" value="ECO:0007669"/>
    <property type="project" value="UniProtKB-KW"/>
</dbReference>
<dbReference type="CDD" id="cd17535">
    <property type="entry name" value="REC_NarL-like"/>
    <property type="match status" value="1"/>
</dbReference>
<accession>A0A5B8V7C5</accession>
<name>A0A5B8V7C5_9BACT</name>
<evidence type="ECO:0000256" key="1">
    <source>
        <dbReference type="ARBA" id="ARBA00022553"/>
    </source>
</evidence>
<sequence>MIDGLKLLLQDNTKFNIAAEANTAEDMLVLLGQVKIDVLLTDITIPHGMNGYDLSLTVKRKMPHIKILALSMSEEGATIARMIEDAKIDGYIPKASGQKELLTAIETIVSGGTYFSRPVLQQYEIFKKIRTDNEFLNLTARELQIIECIIKHYSNKKIADELYISERTVETHRKNIYRKTNTKGEASLMQFVKEHKLIN</sequence>
<dbReference type="GO" id="GO:0006355">
    <property type="term" value="P:regulation of DNA-templated transcription"/>
    <property type="evidence" value="ECO:0007669"/>
    <property type="project" value="InterPro"/>
</dbReference>
<protein>
    <submittedName>
        <fullName evidence="8">Response regulator transcription factor</fullName>
    </submittedName>
</protein>
<proteinExistence type="predicted"/>
<feature type="modified residue" description="4-aspartylphosphate" evidence="5">
    <location>
        <position position="42"/>
    </location>
</feature>
<dbReference type="AlphaFoldDB" id="A0A5B8V7C5"/>
<dbReference type="Gene3D" id="3.40.50.2300">
    <property type="match status" value="1"/>
</dbReference>
<feature type="domain" description="Response regulatory" evidence="7">
    <location>
        <begin position="1"/>
        <end position="109"/>
    </location>
</feature>
<keyword evidence="9" id="KW-1185">Reference proteome</keyword>
<dbReference type="InterPro" id="IPR000792">
    <property type="entry name" value="Tscrpt_reg_LuxR_C"/>
</dbReference>
<keyword evidence="1 5" id="KW-0597">Phosphoprotein</keyword>
<dbReference type="SMART" id="SM00448">
    <property type="entry name" value="REC"/>
    <property type="match status" value="1"/>
</dbReference>
<evidence type="ECO:0000256" key="2">
    <source>
        <dbReference type="ARBA" id="ARBA00023015"/>
    </source>
</evidence>
<dbReference type="Proteomes" id="UP000321533">
    <property type="component" value="Chromosome"/>
</dbReference>
<dbReference type="OrthoDB" id="9797341at2"/>
<evidence type="ECO:0000313" key="8">
    <source>
        <dbReference type="EMBL" id="QEC67045.1"/>
    </source>
</evidence>